<dbReference type="InterPro" id="IPR006016">
    <property type="entry name" value="UspA"/>
</dbReference>
<evidence type="ECO:0000259" key="2">
    <source>
        <dbReference type="Pfam" id="PF00582"/>
    </source>
</evidence>
<evidence type="ECO:0000313" key="4">
    <source>
        <dbReference type="Proteomes" id="UP000184251"/>
    </source>
</evidence>
<accession>A0A1M4W518</accession>
<dbReference type="Proteomes" id="UP000184251">
    <property type="component" value="Unassembled WGS sequence"/>
</dbReference>
<dbReference type="CDD" id="cd00293">
    <property type="entry name" value="USP-like"/>
    <property type="match status" value="1"/>
</dbReference>
<dbReference type="Pfam" id="PF00582">
    <property type="entry name" value="Usp"/>
    <property type="match status" value="1"/>
</dbReference>
<gene>
    <name evidence="3" type="ORF">SAMN02746064_01163</name>
</gene>
<organism evidence="3 4">
    <name type="scientific">Alkalibacter saccharofermentans DSM 14828</name>
    <dbReference type="NCBI Taxonomy" id="1120975"/>
    <lineage>
        <taxon>Bacteria</taxon>
        <taxon>Bacillati</taxon>
        <taxon>Bacillota</taxon>
        <taxon>Clostridia</taxon>
        <taxon>Eubacteriales</taxon>
        <taxon>Eubacteriaceae</taxon>
        <taxon>Alkalibacter</taxon>
    </lineage>
</organism>
<evidence type="ECO:0000256" key="1">
    <source>
        <dbReference type="ARBA" id="ARBA00008791"/>
    </source>
</evidence>
<dbReference type="InterPro" id="IPR006015">
    <property type="entry name" value="Universal_stress_UspA"/>
</dbReference>
<evidence type="ECO:0000313" key="3">
    <source>
        <dbReference type="EMBL" id="SHE76052.1"/>
    </source>
</evidence>
<sequence length="145" mass="15370">MKKILIPIDGSEFSERALEKAKEIATSCGSDIVLLNVKDRQVPFDVGTIMESGTTIKHLIDSSASKAEEIISGANEALKGFGGQIENVILEGKPSDAIISYLKKNKVDLVVMGSHGISGGVQSVMLGSVASKVLHHVDVPIMIVK</sequence>
<dbReference type="RefSeq" id="WP_073270142.1">
    <property type="nucleotide sequence ID" value="NZ_FQTU01000006.1"/>
</dbReference>
<dbReference type="AlphaFoldDB" id="A0A1M4W518"/>
<keyword evidence="4" id="KW-1185">Reference proteome</keyword>
<dbReference type="InterPro" id="IPR014729">
    <property type="entry name" value="Rossmann-like_a/b/a_fold"/>
</dbReference>
<dbReference type="PANTHER" id="PTHR46268:SF6">
    <property type="entry name" value="UNIVERSAL STRESS PROTEIN UP12"/>
    <property type="match status" value="1"/>
</dbReference>
<dbReference type="SUPFAM" id="SSF52402">
    <property type="entry name" value="Adenine nucleotide alpha hydrolases-like"/>
    <property type="match status" value="1"/>
</dbReference>
<comment type="similarity">
    <text evidence="1">Belongs to the universal stress protein A family.</text>
</comment>
<reference evidence="3 4" key="1">
    <citation type="submission" date="2016-11" db="EMBL/GenBank/DDBJ databases">
        <authorList>
            <person name="Jaros S."/>
            <person name="Januszkiewicz K."/>
            <person name="Wedrychowicz H."/>
        </authorList>
    </citation>
    <scope>NUCLEOTIDE SEQUENCE [LARGE SCALE GENOMIC DNA]</scope>
    <source>
        <strain evidence="3 4">DSM 14828</strain>
    </source>
</reference>
<name>A0A1M4W518_9FIRM</name>
<dbReference type="OrthoDB" id="9794782at2"/>
<dbReference type="PRINTS" id="PR01438">
    <property type="entry name" value="UNVRSLSTRESS"/>
</dbReference>
<dbReference type="Gene3D" id="3.40.50.620">
    <property type="entry name" value="HUPs"/>
    <property type="match status" value="1"/>
</dbReference>
<feature type="domain" description="UspA" evidence="2">
    <location>
        <begin position="1"/>
        <end position="145"/>
    </location>
</feature>
<protein>
    <submittedName>
        <fullName evidence="3">Nucleotide-binding universal stress protein, UspA family</fullName>
    </submittedName>
</protein>
<dbReference type="PANTHER" id="PTHR46268">
    <property type="entry name" value="STRESS RESPONSE PROTEIN NHAX"/>
    <property type="match status" value="1"/>
</dbReference>
<proteinExistence type="inferred from homology"/>
<dbReference type="EMBL" id="FQTU01000006">
    <property type="protein sequence ID" value="SHE76052.1"/>
    <property type="molecule type" value="Genomic_DNA"/>
</dbReference>
<dbReference type="STRING" id="1120975.SAMN02746064_01163"/>